<proteinExistence type="predicted"/>
<accession>A0A6M3JRP9</accession>
<evidence type="ECO:0000313" key="1">
    <source>
        <dbReference type="EMBL" id="QJA72590.1"/>
    </source>
</evidence>
<dbReference type="AlphaFoldDB" id="A0A6M3JRP9"/>
<dbReference type="EMBL" id="MT141963">
    <property type="protein sequence ID" value="QJA72590.1"/>
    <property type="molecule type" value="Genomic_DNA"/>
</dbReference>
<organism evidence="1">
    <name type="scientific">viral metagenome</name>
    <dbReference type="NCBI Taxonomy" id="1070528"/>
    <lineage>
        <taxon>unclassified sequences</taxon>
        <taxon>metagenomes</taxon>
        <taxon>organismal metagenomes</taxon>
    </lineage>
</organism>
<protein>
    <submittedName>
        <fullName evidence="1">Uncharacterized protein</fullName>
    </submittedName>
</protein>
<dbReference type="EMBL" id="MT143148">
    <property type="protein sequence ID" value="QJA93425.1"/>
    <property type="molecule type" value="Genomic_DNA"/>
</dbReference>
<gene>
    <name evidence="1" type="ORF">MM415A02707_0012</name>
    <name evidence="2" type="ORF">MM415B04227_0005</name>
</gene>
<reference evidence="1" key="1">
    <citation type="submission" date="2020-03" db="EMBL/GenBank/DDBJ databases">
        <title>The deep terrestrial virosphere.</title>
        <authorList>
            <person name="Holmfeldt K."/>
            <person name="Nilsson E."/>
            <person name="Simone D."/>
            <person name="Lopez-Fernandez M."/>
            <person name="Wu X."/>
            <person name="de Brujin I."/>
            <person name="Lundin D."/>
            <person name="Andersson A."/>
            <person name="Bertilsson S."/>
            <person name="Dopson M."/>
        </authorList>
    </citation>
    <scope>NUCLEOTIDE SEQUENCE</scope>
    <source>
        <strain evidence="1">MM415A02707</strain>
        <strain evidence="2">MM415B04227</strain>
    </source>
</reference>
<name>A0A6M3JRP9_9ZZZZ</name>
<evidence type="ECO:0000313" key="2">
    <source>
        <dbReference type="EMBL" id="QJA93425.1"/>
    </source>
</evidence>
<sequence>MQSVPEPCLCGDPHCKRCFPYCDTLPDTAYCDECEEWADEEGDCPSCGEKLYSTYEDIQGAKADEAYDRLKERGL</sequence>